<keyword evidence="3" id="KW-0805">Transcription regulation</keyword>
<dbReference type="PANTHER" id="PTHR31713">
    <property type="entry name" value="OS02G0177800 PROTEIN"/>
    <property type="match status" value="1"/>
</dbReference>
<dbReference type="Proteomes" id="UP001497512">
    <property type="component" value="Chromosome 5"/>
</dbReference>
<evidence type="ECO:0008006" key="14">
    <source>
        <dbReference type="Google" id="ProtNLM"/>
    </source>
</evidence>
<evidence type="ECO:0000313" key="13">
    <source>
        <dbReference type="Proteomes" id="UP001497512"/>
    </source>
</evidence>
<evidence type="ECO:0000256" key="6">
    <source>
        <dbReference type="ARBA" id="ARBA00023163"/>
    </source>
</evidence>
<comment type="similarity">
    <text evidence="2">Belongs to the plant ACBP60 protein family.</text>
</comment>
<dbReference type="InterPro" id="IPR046831">
    <property type="entry name" value="Calmodulin_bind_N"/>
</dbReference>
<feature type="domain" description="Calmodulin binding protein-like N-terminal" evidence="9">
    <location>
        <begin position="89"/>
        <end position="236"/>
    </location>
</feature>
<comment type="subcellular location">
    <subcellularLocation>
        <location evidence="1">Nucleus</location>
    </subcellularLocation>
</comment>
<evidence type="ECO:0000256" key="2">
    <source>
        <dbReference type="ARBA" id="ARBA00007214"/>
    </source>
</evidence>
<feature type="region of interest" description="Disordered" evidence="8">
    <location>
        <begin position="1"/>
        <end position="26"/>
    </location>
</feature>
<organism evidence="12 13">
    <name type="scientific">Sphagnum troendelagicum</name>
    <dbReference type="NCBI Taxonomy" id="128251"/>
    <lineage>
        <taxon>Eukaryota</taxon>
        <taxon>Viridiplantae</taxon>
        <taxon>Streptophyta</taxon>
        <taxon>Embryophyta</taxon>
        <taxon>Bryophyta</taxon>
        <taxon>Sphagnophytina</taxon>
        <taxon>Sphagnopsida</taxon>
        <taxon>Sphagnales</taxon>
        <taxon>Sphagnaceae</taxon>
        <taxon>Sphagnum</taxon>
    </lineage>
</organism>
<dbReference type="PANTHER" id="PTHR31713:SF96">
    <property type="entry name" value="OS02G0562300 PROTEIN"/>
    <property type="match status" value="1"/>
</dbReference>
<evidence type="ECO:0000259" key="9">
    <source>
        <dbReference type="Pfam" id="PF07887"/>
    </source>
</evidence>
<accession>A0ABP0URC0</accession>
<dbReference type="EMBL" id="OZ019897">
    <property type="protein sequence ID" value="CAK9226858.1"/>
    <property type="molecule type" value="Genomic_DNA"/>
</dbReference>
<protein>
    <recommendedName>
        <fullName evidence="14">Calmodulin-binding protein</fullName>
    </recommendedName>
</protein>
<evidence type="ECO:0000259" key="10">
    <source>
        <dbReference type="Pfam" id="PF20451"/>
    </source>
</evidence>
<name>A0ABP0URC0_9BRYO</name>
<evidence type="ECO:0000256" key="5">
    <source>
        <dbReference type="ARBA" id="ARBA00023159"/>
    </source>
</evidence>
<proteinExistence type="inferred from homology"/>
<keyword evidence="7" id="KW-0539">Nucleus</keyword>
<keyword evidence="6" id="KW-0804">Transcription</keyword>
<keyword evidence="4" id="KW-0238">DNA-binding</keyword>
<evidence type="ECO:0000256" key="4">
    <source>
        <dbReference type="ARBA" id="ARBA00023125"/>
    </source>
</evidence>
<reference evidence="12" key="1">
    <citation type="submission" date="2024-02" db="EMBL/GenBank/DDBJ databases">
        <authorList>
            <consortium name="ELIXIR-Norway"/>
            <consortium name="Elixir Norway"/>
        </authorList>
    </citation>
    <scope>NUCLEOTIDE SEQUENCE</scope>
</reference>
<dbReference type="Pfam" id="PF20451">
    <property type="entry name" value="Calmod_bind_M"/>
    <property type="match status" value="1"/>
</dbReference>
<dbReference type="InterPro" id="IPR012416">
    <property type="entry name" value="CBP60"/>
</dbReference>
<dbReference type="Pfam" id="PF20452">
    <property type="entry name" value="Calmod_bind_C"/>
    <property type="match status" value="1"/>
</dbReference>
<feature type="domain" description="Calmodulin binding protein central" evidence="10">
    <location>
        <begin position="248"/>
        <end position="314"/>
    </location>
</feature>
<evidence type="ECO:0000259" key="11">
    <source>
        <dbReference type="Pfam" id="PF20452"/>
    </source>
</evidence>
<gene>
    <name evidence="12" type="ORF">CSSPTR1EN2_LOCUS18449</name>
</gene>
<dbReference type="InterPro" id="IPR046829">
    <property type="entry name" value="Calmod_bind_C"/>
</dbReference>
<keyword evidence="5" id="KW-0010">Activator</keyword>
<feature type="domain" description="Calmodulin binding protein C-terminal" evidence="11">
    <location>
        <begin position="319"/>
        <end position="381"/>
    </location>
</feature>
<evidence type="ECO:0000256" key="3">
    <source>
        <dbReference type="ARBA" id="ARBA00023015"/>
    </source>
</evidence>
<evidence type="ECO:0000313" key="12">
    <source>
        <dbReference type="EMBL" id="CAK9226858.1"/>
    </source>
</evidence>
<dbReference type="Pfam" id="PF07887">
    <property type="entry name" value="Calmodulin_bind"/>
    <property type="match status" value="1"/>
</dbReference>
<evidence type="ECO:0000256" key="8">
    <source>
        <dbReference type="SAM" id="MobiDB-lite"/>
    </source>
</evidence>
<keyword evidence="13" id="KW-1185">Reference proteome</keyword>
<dbReference type="InterPro" id="IPR046830">
    <property type="entry name" value="Calmod_bind_M"/>
</dbReference>
<sequence length="667" mass="74157">MLTKKRSLERDHASRDGMSDEKRQRPTLANEIVEAVKMDSLQKLCSTLEPLLRRVVGEEVERALAKFVPPKAGFRSSPKRIQGPDQRNLRLQFRNKLALPLFTGSKVEGEHGTAIHVMLLDASTGQVVTAGPESSAKLDVVVLEGDFAVDDEENWKQVDFENAMVRERDGKRPLLTGELSVTLKDGVGTLGDLTFTDNSSWIRSRKFRLAVKICSGFCEGLRIREAKTEAFIVKDHRGELYKKHYPPALNDEVWRLDKIGKDGAFHKRLNQDKIMTVEDFLRLVVMDPQRLRNILGNGMSNKMWEGTVEHAKTCVLSGKLYVYYADEKQNIGVIFNNIFQLMGLIAEGSYMSVDSLSDNEKVYVDKLVKVAYENWENVVEYDGEALVGVKPPPVLKGIDITTVDPVTTSVANPLLLQSHGSNQQLTLSQLLQPELTPLERWPPTSSAGNGAVRPQYDPNSLATRAYGQLTQIPDPNQNILMGSELQINSNMESRHQSFVSSSSQQNYNGNVGMTGLALGLPKSSLTASSPAFSAGDAGMAPDMMNPSSGGIEWQSHVQDNYAQNFLLEELPSEDELRARSLEFLENEDMHTQIQQLLRMFSTVEAPLADYNLSGSRYGGPTAGSQETRANGKAFVGWLKLKAAVRWGIFVRKQAAARRAQLEEVEDD</sequence>
<feature type="compositionally biased region" description="Basic and acidic residues" evidence="8">
    <location>
        <begin position="1"/>
        <end position="24"/>
    </location>
</feature>
<evidence type="ECO:0000256" key="7">
    <source>
        <dbReference type="ARBA" id="ARBA00023242"/>
    </source>
</evidence>
<evidence type="ECO:0000256" key="1">
    <source>
        <dbReference type="ARBA" id="ARBA00004123"/>
    </source>
</evidence>